<dbReference type="InterPro" id="IPR009081">
    <property type="entry name" value="PP-bd_ACP"/>
</dbReference>
<dbReference type="Gene3D" id="3.40.50.980">
    <property type="match status" value="2"/>
</dbReference>
<sequence length="1619" mass="174672">MFIEVDSIPLTANGKIDRRALPDPDGFAADTYVAPRTVTEERIAAVWGRVLGVERVGVEDNFFDLGGHSIKAIALVGALRAEGFEAGVRDVFQHRTIAGLAAELGGGEPLAETAVVEPFALLAAGDLAKLPEGLVDAFPLAQVQLGMLVEMLADDGLNKYHNTTAFRIKDGRPFDADALRRAGQAVVERHEMLRASFDLEGFEVPLQLIHAAAEIPVTVHDLRGQDDEQQAAARRAHIVSERAETFDLSRAPLLRISALVESDEAWWLSVSVCHPITEGWSHRSLLSEIVEGYLRVRDGGSLPAVEMPEVRYADFVAAELASVASDEDRDYWRDVLSSHAKFELPAGWGDGAPGPANVVHVPLADLTPALRAAASGTGTSLKAVLHAAHLKVMSQLTAEDSFYTGLVSSGRPEVVGAERVYGMYLNTVPFAHQRGARTWRELIRQVFDQEGTLWPHRRFPMPVMQRELSDGTRLLDVRFSYLDLADAQAETDLVDTESGDGEGATEFGLAVAARGSGLLLTVNPLVLGRVGVDRLAAMYRLVLESMSGDVDGDARVVFLPGGERECVLSGWNDTAVVVPEVSVSDLVARRVVVSPGAVAVECGGVRLSFAELDVRANRLAHRLREVGVGVGVGVESVVGVLLDRSVDLVVSLLAVWRAGGGFVPLDSVLPVGRVAGMVVDAGVSVVVTSGVYADRFSGVELVLVGEDLSSYPVSVPVGCVDLDAVAYTVFTSGSTGRPKGVQVSHRSLVNHVVWAVGELVSWGSGGAPVFSSVAFDLVVPNVWAPLVAGERVWLWDGELAGLGAGLVAAGPFSFMKLTPGHLEVLSGQLSDEEVRGLASRVVVAGEALPGGLVERWRVLLGGGRVVNEYGPTEATVGTCVFVLEGAVEGVVPIGRPLPNVVMRVLDGGLRVVPVGVVGELFVGGVGVARGYAFRGGVTAERFVPDPYGVAGSRLYRTGDVVRWRGDGVVEFLGRVDDQVKVRGYRVELGEIRAALIAHERVVDAAVVVSGDQRLLAYVVGGVEGLADWLGVSLPQYMVPSMFIELDSIPLTANGKIDRRALPDPDGFAVDTYVAPRTVTEERIAAVWGRVLGVERVGVEDNFFDLGGHSIKAIALVGALRAEGFEAGVRDVFQHRTIAGLAAELGGTEPGSSFTPAAPFSLIAAPVRETLPAGLVDAYPLSSVQLGMLVEMLADDGLNKYHNTSTFRIKDGRPFDTDALRRAGQAVVERHEMLRTSIALEDFDLPLQLVHESAEIPVTVHDLRGQDDEQQAAARRAHIVSERAELFDLLRAPLLRISALIESDEAWHLGFTHCHAITEGWSQQSLLLEVLSLYRSYVNGEEPEQQERPAVRYADFIAAELEALESDDDRGYWQRIVDHHAMTVLPPDWGDGAGAPREDFKVSIEFRDIEPELRALAKSTATSFKAVLLATHLKVLSTVTNEPAFHTGVLYSARPEEPGAERVYGMYLNTLPFAHDRSARTWRELIQQVFDREAEVYSHRRYPLPAVQRLAGGRRLFDIMYRYQDFNQALDDGPVDWESGAGDSSNEFTLSIANVPGRLVLRAVSTGLNRANAERLAGMYRAVLEAMAGDPDGDVNSALLSATELTQVLEDWNDTEVEWG</sequence>
<dbReference type="EMBL" id="JACHJL010000033">
    <property type="protein sequence ID" value="MBB5940093.1"/>
    <property type="molecule type" value="Genomic_DNA"/>
</dbReference>
<dbReference type="NCBIfam" id="TIGR01733">
    <property type="entry name" value="AA-adenyl-dom"/>
    <property type="match status" value="1"/>
</dbReference>
<dbReference type="GO" id="GO:0043041">
    <property type="term" value="P:amino acid activation for nonribosomal peptide biosynthetic process"/>
    <property type="evidence" value="ECO:0007669"/>
    <property type="project" value="TreeGrafter"/>
</dbReference>
<dbReference type="GO" id="GO:0005737">
    <property type="term" value="C:cytoplasm"/>
    <property type="evidence" value="ECO:0007669"/>
    <property type="project" value="TreeGrafter"/>
</dbReference>
<evidence type="ECO:0000256" key="2">
    <source>
        <dbReference type="ARBA" id="ARBA00022450"/>
    </source>
</evidence>
<feature type="domain" description="Carrier" evidence="4">
    <location>
        <begin position="34"/>
        <end position="108"/>
    </location>
</feature>
<dbReference type="Pfam" id="PF13193">
    <property type="entry name" value="AMP-binding_C"/>
    <property type="match status" value="1"/>
</dbReference>
<proteinExistence type="predicted"/>
<dbReference type="GO" id="GO:0017000">
    <property type="term" value="P:antibiotic biosynthetic process"/>
    <property type="evidence" value="ECO:0007669"/>
    <property type="project" value="UniProtKB-ARBA"/>
</dbReference>
<dbReference type="SMART" id="SM00823">
    <property type="entry name" value="PKS_PP"/>
    <property type="match status" value="2"/>
</dbReference>
<keyword evidence="2" id="KW-0596">Phosphopantetheine</keyword>
<dbReference type="SUPFAM" id="SSF52777">
    <property type="entry name" value="CoA-dependent acyltransferases"/>
    <property type="match status" value="4"/>
</dbReference>
<dbReference type="SUPFAM" id="SSF47336">
    <property type="entry name" value="ACP-like"/>
    <property type="match status" value="2"/>
</dbReference>
<dbReference type="SUPFAM" id="SSF56801">
    <property type="entry name" value="Acetyl-CoA synthetase-like"/>
    <property type="match status" value="2"/>
</dbReference>
<dbReference type="InterPro" id="IPR023213">
    <property type="entry name" value="CAT-like_dom_sf"/>
</dbReference>
<feature type="domain" description="Carrier" evidence="4">
    <location>
        <begin position="1074"/>
        <end position="1148"/>
    </location>
</feature>
<keyword evidence="6" id="KW-1185">Reference proteome</keyword>
<keyword evidence="3" id="KW-0597">Phosphoprotein</keyword>
<evidence type="ECO:0000256" key="1">
    <source>
        <dbReference type="ARBA" id="ARBA00001957"/>
    </source>
</evidence>
<dbReference type="GO" id="GO:0003824">
    <property type="term" value="F:catalytic activity"/>
    <property type="evidence" value="ECO:0007669"/>
    <property type="project" value="InterPro"/>
</dbReference>
<dbReference type="GO" id="GO:0031177">
    <property type="term" value="F:phosphopantetheine binding"/>
    <property type="evidence" value="ECO:0007669"/>
    <property type="project" value="InterPro"/>
</dbReference>
<dbReference type="Proteomes" id="UP000588098">
    <property type="component" value="Unassembled WGS sequence"/>
</dbReference>
<dbReference type="Gene3D" id="3.30.300.30">
    <property type="match status" value="1"/>
</dbReference>
<organism evidence="5 6">
    <name type="scientific">Streptomyces zagrosensis</name>
    <dbReference type="NCBI Taxonomy" id="1042984"/>
    <lineage>
        <taxon>Bacteria</taxon>
        <taxon>Bacillati</taxon>
        <taxon>Actinomycetota</taxon>
        <taxon>Actinomycetes</taxon>
        <taxon>Kitasatosporales</taxon>
        <taxon>Streptomycetaceae</taxon>
        <taxon>Streptomyces</taxon>
    </lineage>
</organism>
<dbReference type="InterPro" id="IPR020806">
    <property type="entry name" value="PKS_PP-bd"/>
</dbReference>
<dbReference type="InterPro" id="IPR000873">
    <property type="entry name" value="AMP-dep_synth/lig_dom"/>
</dbReference>
<dbReference type="PANTHER" id="PTHR45527:SF1">
    <property type="entry name" value="FATTY ACID SYNTHASE"/>
    <property type="match status" value="1"/>
</dbReference>
<dbReference type="InterPro" id="IPR001242">
    <property type="entry name" value="Condensation_dom"/>
</dbReference>
<dbReference type="InterPro" id="IPR025110">
    <property type="entry name" value="AMP-bd_C"/>
</dbReference>
<dbReference type="Pfam" id="PF00550">
    <property type="entry name" value="PP-binding"/>
    <property type="match status" value="2"/>
</dbReference>
<dbReference type="RefSeq" id="WP_184579959.1">
    <property type="nucleotide sequence ID" value="NZ_JACHJL010000033.1"/>
</dbReference>
<dbReference type="FunFam" id="1.10.1200.10:FF:000005">
    <property type="entry name" value="Nonribosomal peptide synthetase 1"/>
    <property type="match status" value="2"/>
</dbReference>
<dbReference type="Gene3D" id="3.30.559.10">
    <property type="entry name" value="Chloramphenicol acetyltransferase-like domain"/>
    <property type="match status" value="2"/>
</dbReference>
<dbReference type="GO" id="GO:0008610">
    <property type="term" value="P:lipid biosynthetic process"/>
    <property type="evidence" value="ECO:0007669"/>
    <property type="project" value="UniProtKB-ARBA"/>
</dbReference>
<dbReference type="PANTHER" id="PTHR45527">
    <property type="entry name" value="NONRIBOSOMAL PEPTIDE SYNTHETASE"/>
    <property type="match status" value="1"/>
</dbReference>
<dbReference type="Gene3D" id="2.30.38.10">
    <property type="entry name" value="Luciferase, Domain 3"/>
    <property type="match status" value="1"/>
</dbReference>
<evidence type="ECO:0000313" key="6">
    <source>
        <dbReference type="Proteomes" id="UP000588098"/>
    </source>
</evidence>
<dbReference type="InterPro" id="IPR045851">
    <property type="entry name" value="AMP-bd_C_sf"/>
</dbReference>
<dbReference type="InterPro" id="IPR036736">
    <property type="entry name" value="ACP-like_sf"/>
</dbReference>
<evidence type="ECO:0000259" key="4">
    <source>
        <dbReference type="PROSITE" id="PS50075"/>
    </source>
</evidence>
<protein>
    <submittedName>
        <fullName evidence="5">Amino acid adenylation domain-containing protein</fullName>
    </submittedName>
</protein>
<dbReference type="Gene3D" id="1.10.1200.10">
    <property type="entry name" value="ACP-like"/>
    <property type="match status" value="1"/>
</dbReference>
<accession>A0A7W9QI18</accession>
<dbReference type="GO" id="GO:0044550">
    <property type="term" value="P:secondary metabolite biosynthetic process"/>
    <property type="evidence" value="ECO:0007669"/>
    <property type="project" value="TreeGrafter"/>
</dbReference>
<comment type="caution">
    <text evidence="5">The sequence shown here is derived from an EMBL/GenBank/DDBJ whole genome shotgun (WGS) entry which is preliminary data.</text>
</comment>
<comment type="cofactor">
    <cofactor evidence="1">
        <name>pantetheine 4'-phosphate</name>
        <dbReference type="ChEBI" id="CHEBI:47942"/>
    </cofactor>
</comment>
<dbReference type="PROSITE" id="PS50075">
    <property type="entry name" value="CARRIER"/>
    <property type="match status" value="2"/>
</dbReference>
<reference evidence="5 6" key="1">
    <citation type="submission" date="2020-08" db="EMBL/GenBank/DDBJ databases">
        <title>Genomic Encyclopedia of Type Strains, Phase III (KMG-III): the genomes of soil and plant-associated and newly described type strains.</title>
        <authorList>
            <person name="Whitman W."/>
        </authorList>
    </citation>
    <scope>NUCLEOTIDE SEQUENCE [LARGE SCALE GENOMIC DNA]</scope>
    <source>
        <strain evidence="5 6">CECT 8305</strain>
    </source>
</reference>
<dbReference type="CDD" id="cd05930">
    <property type="entry name" value="A_NRPS"/>
    <property type="match status" value="1"/>
</dbReference>
<dbReference type="Gene3D" id="3.30.559.30">
    <property type="entry name" value="Nonribosomal peptide synthetase, condensation domain"/>
    <property type="match status" value="2"/>
</dbReference>
<dbReference type="Pfam" id="PF00501">
    <property type="entry name" value="AMP-binding"/>
    <property type="match status" value="1"/>
</dbReference>
<dbReference type="InterPro" id="IPR010071">
    <property type="entry name" value="AA_adenyl_dom"/>
</dbReference>
<dbReference type="Gene3D" id="3.40.50.1820">
    <property type="entry name" value="alpha/beta hydrolase"/>
    <property type="match status" value="1"/>
</dbReference>
<dbReference type="PROSITE" id="PS00012">
    <property type="entry name" value="PHOSPHOPANTETHEINE"/>
    <property type="match status" value="2"/>
</dbReference>
<name>A0A7W9QI18_9ACTN</name>
<dbReference type="InterPro" id="IPR006162">
    <property type="entry name" value="Ppantetheine_attach_site"/>
</dbReference>
<dbReference type="InterPro" id="IPR029058">
    <property type="entry name" value="AB_hydrolase_fold"/>
</dbReference>
<evidence type="ECO:0000256" key="3">
    <source>
        <dbReference type="ARBA" id="ARBA00022553"/>
    </source>
</evidence>
<dbReference type="Pfam" id="PF00668">
    <property type="entry name" value="Condensation"/>
    <property type="match status" value="2"/>
</dbReference>
<evidence type="ECO:0000313" key="5">
    <source>
        <dbReference type="EMBL" id="MBB5940093.1"/>
    </source>
</evidence>
<gene>
    <name evidence="5" type="ORF">FHS42_007191</name>
</gene>